<reference evidence="6 7" key="1">
    <citation type="submission" date="2016-07" db="EMBL/GenBank/DDBJ databases">
        <title>Pervasive Adenine N6-methylation of Active Genes in Fungi.</title>
        <authorList>
            <consortium name="DOE Joint Genome Institute"/>
            <person name="Mondo S.J."/>
            <person name="Dannebaum R.O."/>
            <person name="Kuo R.C."/>
            <person name="Labutti K."/>
            <person name="Haridas S."/>
            <person name="Kuo A."/>
            <person name="Salamov A."/>
            <person name="Ahrendt S.R."/>
            <person name="Lipzen A."/>
            <person name="Sullivan W."/>
            <person name="Andreopoulos W.B."/>
            <person name="Clum A."/>
            <person name="Lindquist E."/>
            <person name="Daum C."/>
            <person name="Ramamoorthy G.K."/>
            <person name="Gryganskyi A."/>
            <person name="Culley D."/>
            <person name="Magnuson J.K."/>
            <person name="James T.Y."/>
            <person name="O'Malley M.A."/>
            <person name="Stajich J.E."/>
            <person name="Spatafora J.W."/>
            <person name="Visel A."/>
            <person name="Grigoriev I.V."/>
        </authorList>
    </citation>
    <scope>NUCLEOTIDE SEQUENCE [LARGE SCALE GENOMIC DNA]</scope>
    <source>
        <strain evidence="6 7">NRRL 2496</strain>
    </source>
</reference>
<evidence type="ECO:0000256" key="3">
    <source>
        <dbReference type="ARBA" id="ARBA00023239"/>
    </source>
</evidence>
<evidence type="ECO:0000313" key="7">
    <source>
        <dbReference type="Proteomes" id="UP000242180"/>
    </source>
</evidence>
<accession>A0A1X2H4K3</accession>
<dbReference type="OMA" id="KLIPLMC"/>
<dbReference type="InterPro" id="IPR005888">
    <property type="entry name" value="dTDP_Gluc_deHydtase"/>
</dbReference>
<dbReference type="GO" id="GO:0009225">
    <property type="term" value="P:nucleotide-sugar metabolic process"/>
    <property type="evidence" value="ECO:0007669"/>
    <property type="project" value="InterPro"/>
</dbReference>
<dbReference type="FunFam" id="3.40.50.720:FF:000304">
    <property type="entry name" value="UDP-glucose 4,6-dehydratase"/>
    <property type="match status" value="1"/>
</dbReference>
<keyword evidence="2" id="KW-0520">NAD</keyword>
<proteinExistence type="predicted"/>
<keyword evidence="7" id="KW-1185">Reference proteome</keyword>
<dbReference type="EMBL" id="MCGN01000009">
    <property type="protein sequence ID" value="ORY93307.1"/>
    <property type="molecule type" value="Genomic_DNA"/>
</dbReference>
<evidence type="ECO:0000313" key="6">
    <source>
        <dbReference type="EMBL" id="ORY93307.1"/>
    </source>
</evidence>
<dbReference type="OrthoDB" id="331544at2759"/>
<dbReference type="PANTHER" id="PTHR43000">
    <property type="entry name" value="DTDP-D-GLUCOSE 4,6-DEHYDRATASE-RELATED"/>
    <property type="match status" value="1"/>
</dbReference>
<dbReference type="GO" id="GO:0008460">
    <property type="term" value="F:dTDP-glucose 4,6-dehydratase activity"/>
    <property type="evidence" value="ECO:0007669"/>
    <property type="project" value="InterPro"/>
</dbReference>
<feature type="region of interest" description="Disordered" evidence="4">
    <location>
        <begin position="1"/>
        <end position="20"/>
    </location>
</feature>
<dbReference type="CDD" id="cd05246">
    <property type="entry name" value="dTDP_GD_SDR_e"/>
    <property type="match status" value="1"/>
</dbReference>
<evidence type="ECO:0000256" key="4">
    <source>
        <dbReference type="SAM" id="MobiDB-lite"/>
    </source>
</evidence>
<sequence>MLPPSPKPTHRAVQQDEADLDRHSQLVKTISDFDRSDIGTRLPDLPSDLQNIKSILITGGAGFIGSFLVRKMVVLYPEYHIYVVDKLDYCGTIQNLKMLSDFPNYTFIKGDITSSDFMAYVLKEKKIDVIFHLAAQTHVDNSFGDSFEFTKNNVMGTHVMLEAAKVHRIKRFIHVSTDEVYGEVVSRVSEEEMPDCAEDTILAPTNPYSATKAAAECLVKAYHHSFHLPIMITRSNNVYGPYQYPEKITSKFICSLLRKGKCFIHGNGLNSRKYLYAADVANALDTIFHRGQVGETYNIGSDFEISNLEFAERLIDIFGYDKEKHIEFVTDRAFNDKRYAVDCSKLESLGWKPQMGFEEGLRKTIEWYRHRTVEWWGDVSGALVPHPLKMLPPYDPAPV</sequence>
<dbReference type="InParanoid" id="A0A1X2H4K3"/>
<dbReference type="InterPro" id="IPR016040">
    <property type="entry name" value="NAD(P)-bd_dom"/>
</dbReference>
<evidence type="ECO:0000256" key="1">
    <source>
        <dbReference type="ARBA" id="ARBA00001911"/>
    </source>
</evidence>
<comment type="cofactor">
    <cofactor evidence="1">
        <name>NAD(+)</name>
        <dbReference type="ChEBI" id="CHEBI:57540"/>
    </cofactor>
</comment>
<organism evidence="6 7">
    <name type="scientific">Syncephalastrum racemosum</name>
    <name type="common">Filamentous fungus</name>
    <dbReference type="NCBI Taxonomy" id="13706"/>
    <lineage>
        <taxon>Eukaryota</taxon>
        <taxon>Fungi</taxon>
        <taxon>Fungi incertae sedis</taxon>
        <taxon>Mucoromycota</taxon>
        <taxon>Mucoromycotina</taxon>
        <taxon>Mucoromycetes</taxon>
        <taxon>Mucorales</taxon>
        <taxon>Syncephalastraceae</taxon>
        <taxon>Syncephalastrum</taxon>
    </lineage>
</organism>
<dbReference type="FunCoup" id="A0A1X2H4K3">
    <property type="interactions" value="142"/>
</dbReference>
<dbReference type="Pfam" id="PF16363">
    <property type="entry name" value="GDP_Man_Dehyd"/>
    <property type="match status" value="1"/>
</dbReference>
<dbReference type="STRING" id="13706.A0A1X2H4K3"/>
<dbReference type="AlphaFoldDB" id="A0A1X2H4K3"/>
<dbReference type="SUPFAM" id="SSF51735">
    <property type="entry name" value="NAD(P)-binding Rossmann-fold domains"/>
    <property type="match status" value="1"/>
</dbReference>
<keyword evidence="3" id="KW-0456">Lyase</keyword>
<dbReference type="InterPro" id="IPR036291">
    <property type="entry name" value="NAD(P)-bd_dom_sf"/>
</dbReference>
<gene>
    <name evidence="6" type="ORF">BCR43DRAFT_444369</name>
</gene>
<feature type="domain" description="NAD(P)-binding" evidence="5">
    <location>
        <begin position="56"/>
        <end position="364"/>
    </location>
</feature>
<dbReference type="Proteomes" id="UP000242180">
    <property type="component" value="Unassembled WGS sequence"/>
</dbReference>
<protein>
    <recommendedName>
        <fullName evidence="5">NAD(P)-binding domain-containing protein</fullName>
    </recommendedName>
</protein>
<name>A0A1X2H4K3_SYNRA</name>
<comment type="caution">
    <text evidence="6">The sequence shown here is derived from an EMBL/GenBank/DDBJ whole genome shotgun (WGS) entry which is preliminary data.</text>
</comment>
<dbReference type="Gene3D" id="3.40.50.720">
    <property type="entry name" value="NAD(P)-binding Rossmann-like Domain"/>
    <property type="match status" value="1"/>
</dbReference>
<dbReference type="Gene3D" id="3.90.25.10">
    <property type="entry name" value="UDP-galactose 4-epimerase, domain 1"/>
    <property type="match status" value="1"/>
</dbReference>
<evidence type="ECO:0000256" key="2">
    <source>
        <dbReference type="ARBA" id="ARBA00023027"/>
    </source>
</evidence>
<evidence type="ECO:0000259" key="5">
    <source>
        <dbReference type="Pfam" id="PF16363"/>
    </source>
</evidence>